<evidence type="ECO:0000256" key="11">
    <source>
        <dbReference type="ARBA" id="ARBA00023225"/>
    </source>
</evidence>
<dbReference type="InterPro" id="IPR000897">
    <property type="entry name" value="SRP54_GTPase_dom"/>
</dbReference>
<dbReference type="Proteomes" id="UP000218896">
    <property type="component" value="Unassembled WGS sequence"/>
</dbReference>
<dbReference type="EMBL" id="NSKD01000002">
    <property type="protein sequence ID" value="PAU81398.1"/>
    <property type="molecule type" value="Genomic_DNA"/>
</dbReference>
<feature type="domain" description="AAA+ ATPase" evidence="15">
    <location>
        <begin position="220"/>
        <end position="390"/>
    </location>
</feature>
<dbReference type="GO" id="GO:0005525">
    <property type="term" value="F:GTP binding"/>
    <property type="evidence" value="ECO:0007669"/>
    <property type="project" value="UniProtKB-UniRule"/>
</dbReference>
<dbReference type="RefSeq" id="WP_095617117.1">
    <property type="nucleotide sequence ID" value="NZ_NSKD01000002.1"/>
</dbReference>
<protein>
    <recommendedName>
        <fullName evidence="3 13">Flagellar biosynthesis protein FlhF</fullName>
    </recommendedName>
</protein>
<keyword evidence="11" id="KW-1006">Bacterial flagellum protein export</keyword>
<evidence type="ECO:0000256" key="10">
    <source>
        <dbReference type="ARBA" id="ARBA00023136"/>
    </source>
</evidence>
<gene>
    <name evidence="17" type="primary">flhF</name>
    <name evidence="17" type="ORF">CK501_07595</name>
</gene>
<evidence type="ECO:0000256" key="8">
    <source>
        <dbReference type="ARBA" id="ARBA00022927"/>
    </source>
</evidence>
<evidence type="ECO:0000256" key="6">
    <source>
        <dbReference type="ARBA" id="ARBA00022741"/>
    </source>
</evidence>
<feature type="region of interest" description="Disordered" evidence="14">
    <location>
        <begin position="78"/>
        <end position="131"/>
    </location>
</feature>
<evidence type="ECO:0000256" key="9">
    <source>
        <dbReference type="ARBA" id="ARBA00023134"/>
    </source>
</evidence>
<evidence type="ECO:0000256" key="2">
    <source>
        <dbReference type="ARBA" id="ARBA00008531"/>
    </source>
</evidence>
<dbReference type="CDD" id="cd17873">
    <property type="entry name" value="FlhF"/>
    <property type="match status" value="1"/>
</dbReference>
<dbReference type="GO" id="GO:0006614">
    <property type="term" value="P:SRP-dependent cotranslational protein targeting to membrane"/>
    <property type="evidence" value="ECO:0007669"/>
    <property type="project" value="UniProtKB-UniRule"/>
</dbReference>
<comment type="similarity">
    <text evidence="2">Belongs to the GTP-binding SRP family.</text>
</comment>
<dbReference type="FunFam" id="3.40.50.300:FF:000695">
    <property type="entry name" value="Flagellar biosynthesis regulator FlhF"/>
    <property type="match status" value="1"/>
</dbReference>
<dbReference type="InterPro" id="IPR020006">
    <property type="entry name" value="FlhF"/>
</dbReference>
<evidence type="ECO:0000256" key="12">
    <source>
        <dbReference type="ARBA" id="ARBA00025337"/>
    </source>
</evidence>
<sequence length="429" mass="46545">MQVKRFFAPTMPEALRMVRSEMGDDAVILSSKRVEDGVEIVTALDYDEGEVRSQLGVADEDKANAARLAELQAEKHRKLEEAMAKSRAHISEVQQRSHHGQEPVGPAAVGSAEPEGEPENTPSPGGEGDALSSMRAEIHSLRDMLQQMNGQQGTTNPGEKTQGVVEQRLSDRLQDLGLPRDQGRELAAEHGQGRLDAGWKSALKALAARVETVRENPLERGGVYALLGPTGSGKTTTIGKMAAQFVLRHGAEQLALVTTDRYRVAAHEQLFVFGRILNVPVRVVDEANSLDAILDDLSDRKLILIDTAGLTAADRGWQEQIEELVSSRHPVRPYLLISATSQPRIMQSTWHCYNAVGLAGCILTKTDEALTLGEVVGFAAQSRLPVAFYTNGQKIPDDLHRAGAGDLVKQAVRRHQALNRGESAMAEGA</sequence>
<keyword evidence="17" id="KW-0966">Cell projection</keyword>
<accession>A0A2A2F8V9</accession>
<dbReference type="GO" id="GO:0044781">
    <property type="term" value="P:bacterial-type flagellum organization"/>
    <property type="evidence" value="ECO:0007669"/>
    <property type="project" value="UniProtKB-UniRule"/>
</dbReference>
<dbReference type="NCBIfam" id="TIGR03499">
    <property type="entry name" value="FlhF"/>
    <property type="match status" value="1"/>
</dbReference>
<dbReference type="InterPro" id="IPR003593">
    <property type="entry name" value="AAA+_ATPase"/>
</dbReference>
<dbReference type="Pfam" id="PF00448">
    <property type="entry name" value="SRP54"/>
    <property type="match status" value="1"/>
</dbReference>
<dbReference type="Gene3D" id="1.20.120.1380">
    <property type="entry name" value="Flagellar FlhF biosynthesis protein, N domain"/>
    <property type="match status" value="1"/>
</dbReference>
<evidence type="ECO:0000256" key="13">
    <source>
        <dbReference type="NCBIfam" id="TIGR03499"/>
    </source>
</evidence>
<name>A0A2A2F8V9_9GAMM</name>
<dbReference type="PANTHER" id="PTHR43134:SF3">
    <property type="entry name" value="FLAGELLAR BIOSYNTHESIS PROTEIN FLHF"/>
    <property type="match status" value="1"/>
</dbReference>
<evidence type="ECO:0000256" key="3">
    <source>
        <dbReference type="ARBA" id="ARBA00014919"/>
    </source>
</evidence>
<proteinExistence type="inferred from homology"/>
<keyword evidence="8" id="KW-0653">Protein transport</keyword>
<dbReference type="GO" id="GO:0005886">
    <property type="term" value="C:plasma membrane"/>
    <property type="evidence" value="ECO:0007669"/>
    <property type="project" value="UniProtKB-SubCell"/>
</dbReference>
<keyword evidence="18" id="KW-1185">Reference proteome</keyword>
<dbReference type="GO" id="GO:0005047">
    <property type="term" value="F:signal recognition particle binding"/>
    <property type="evidence" value="ECO:0007669"/>
    <property type="project" value="TreeGrafter"/>
</dbReference>
<evidence type="ECO:0000259" key="15">
    <source>
        <dbReference type="SMART" id="SM00382"/>
    </source>
</evidence>
<keyword evidence="6" id="KW-0547">Nucleotide-binding</keyword>
<evidence type="ECO:0000256" key="1">
    <source>
        <dbReference type="ARBA" id="ARBA00004413"/>
    </source>
</evidence>
<keyword evidence="9" id="KW-0342">GTP-binding</keyword>
<keyword evidence="17" id="KW-0969">Cilium</keyword>
<organism evidence="17 18">
    <name type="scientific">Halovibrio salipaludis</name>
    <dbReference type="NCBI Taxonomy" id="2032626"/>
    <lineage>
        <taxon>Bacteria</taxon>
        <taxon>Pseudomonadati</taxon>
        <taxon>Pseudomonadota</taxon>
        <taxon>Gammaproteobacteria</taxon>
        <taxon>Oceanospirillales</taxon>
        <taxon>Halomonadaceae</taxon>
        <taxon>Halovibrio</taxon>
    </lineage>
</organism>
<evidence type="ECO:0000256" key="7">
    <source>
        <dbReference type="ARBA" id="ARBA00022795"/>
    </source>
</evidence>
<dbReference type="InterPro" id="IPR027417">
    <property type="entry name" value="P-loop_NTPase"/>
</dbReference>
<dbReference type="SMART" id="SM00962">
    <property type="entry name" value="SRP54"/>
    <property type="match status" value="1"/>
</dbReference>
<dbReference type="Gene3D" id="3.40.50.300">
    <property type="entry name" value="P-loop containing nucleotide triphosphate hydrolases"/>
    <property type="match status" value="1"/>
</dbReference>
<comment type="function">
    <text evidence="12">Necessary for flagellar biosynthesis. May be involved in translocation of the flagellum.</text>
</comment>
<dbReference type="PANTHER" id="PTHR43134">
    <property type="entry name" value="SIGNAL RECOGNITION PARTICLE RECEPTOR SUBUNIT ALPHA"/>
    <property type="match status" value="1"/>
</dbReference>
<evidence type="ECO:0000259" key="16">
    <source>
        <dbReference type="SMART" id="SM00962"/>
    </source>
</evidence>
<evidence type="ECO:0000256" key="4">
    <source>
        <dbReference type="ARBA" id="ARBA00022448"/>
    </source>
</evidence>
<keyword evidence="10" id="KW-0472">Membrane</keyword>
<keyword evidence="17" id="KW-0282">Flagellum</keyword>
<dbReference type="SMART" id="SM00382">
    <property type="entry name" value="AAA"/>
    <property type="match status" value="1"/>
</dbReference>
<dbReference type="InterPro" id="IPR047040">
    <property type="entry name" value="FlhF__GTPase_dom"/>
</dbReference>
<dbReference type="OrthoDB" id="9778554at2"/>
<keyword evidence="5" id="KW-1003">Cell membrane</keyword>
<evidence type="ECO:0000256" key="14">
    <source>
        <dbReference type="SAM" id="MobiDB-lite"/>
    </source>
</evidence>
<keyword evidence="7" id="KW-1005">Bacterial flagellum biogenesis</keyword>
<evidence type="ECO:0000313" key="18">
    <source>
        <dbReference type="Proteomes" id="UP000218896"/>
    </source>
</evidence>
<keyword evidence="4" id="KW-0813">Transport</keyword>
<dbReference type="GO" id="GO:0003924">
    <property type="term" value="F:GTPase activity"/>
    <property type="evidence" value="ECO:0007669"/>
    <property type="project" value="UniProtKB-UniRule"/>
</dbReference>
<evidence type="ECO:0000256" key="5">
    <source>
        <dbReference type="ARBA" id="ARBA00022475"/>
    </source>
</evidence>
<dbReference type="GO" id="GO:0015031">
    <property type="term" value="P:protein transport"/>
    <property type="evidence" value="ECO:0007669"/>
    <property type="project" value="UniProtKB-KW"/>
</dbReference>
<evidence type="ECO:0000313" key="17">
    <source>
        <dbReference type="EMBL" id="PAU81398.1"/>
    </source>
</evidence>
<feature type="domain" description="SRP54-type proteins GTP-binding" evidence="16">
    <location>
        <begin position="221"/>
        <end position="413"/>
    </location>
</feature>
<comment type="subcellular location">
    <subcellularLocation>
        <location evidence="1">Cell membrane</location>
        <topology evidence="1">Peripheral membrane protein</topology>
        <orientation evidence="1">Cytoplasmic side</orientation>
    </subcellularLocation>
</comment>
<comment type="caution">
    <text evidence="17">The sequence shown here is derived from an EMBL/GenBank/DDBJ whole genome shotgun (WGS) entry which is preliminary data.</text>
</comment>
<reference evidence="17 18" key="1">
    <citation type="submission" date="2017-08" db="EMBL/GenBank/DDBJ databases">
        <title>Halovibrio sewagensis sp. nov., isolated from wastewater of high salinity.</title>
        <authorList>
            <person name="Dong X."/>
            <person name="Zhang G."/>
        </authorList>
    </citation>
    <scope>NUCLEOTIDE SEQUENCE [LARGE SCALE GENOMIC DNA]</scope>
    <source>
        <strain evidence="17 18">YL5-2</strain>
    </source>
</reference>
<dbReference type="SUPFAM" id="SSF52540">
    <property type="entry name" value="P-loop containing nucleoside triphosphate hydrolases"/>
    <property type="match status" value="1"/>
</dbReference>
<dbReference type="AlphaFoldDB" id="A0A2A2F8V9"/>